<protein>
    <submittedName>
        <fullName evidence="1">Uncharacterized protein</fullName>
    </submittedName>
</protein>
<dbReference type="AlphaFoldDB" id="A0A210QJS1"/>
<accession>A0A210QJS1</accession>
<sequence length="129" mass="14859">MKVLKKRFVVRDGRCVTMKSSQDDLLSLTTVIQAFPGHDPTAVGYTTSRNNNTGHLLIPGHRISEGYRHAAQDFEYKAEKISEMAAKRCQQIPRFVQRLGPNDRTRQICHSTDDEWYHDPVSRTWSWLG</sequence>
<evidence type="ECO:0000313" key="1">
    <source>
        <dbReference type="EMBL" id="OWF49003.1"/>
    </source>
</evidence>
<dbReference type="Proteomes" id="UP000242188">
    <property type="component" value="Unassembled WGS sequence"/>
</dbReference>
<evidence type="ECO:0000313" key="2">
    <source>
        <dbReference type="Proteomes" id="UP000242188"/>
    </source>
</evidence>
<reference evidence="1 2" key="1">
    <citation type="journal article" date="2017" name="Nat. Ecol. Evol.">
        <title>Scallop genome provides insights into evolution of bilaterian karyotype and development.</title>
        <authorList>
            <person name="Wang S."/>
            <person name="Zhang J."/>
            <person name="Jiao W."/>
            <person name="Li J."/>
            <person name="Xun X."/>
            <person name="Sun Y."/>
            <person name="Guo X."/>
            <person name="Huan P."/>
            <person name="Dong B."/>
            <person name="Zhang L."/>
            <person name="Hu X."/>
            <person name="Sun X."/>
            <person name="Wang J."/>
            <person name="Zhao C."/>
            <person name="Wang Y."/>
            <person name="Wang D."/>
            <person name="Huang X."/>
            <person name="Wang R."/>
            <person name="Lv J."/>
            <person name="Li Y."/>
            <person name="Zhang Z."/>
            <person name="Liu B."/>
            <person name="Lu W."/>
            <person name="Hui Y."/>
            <person name="Liang J."/>
            <person name="Zhou Z."/>
            <person name="Hou R."/>
            <person name="Li X."/>
            <person name="Liu Y."/>
            <person name="Li H."/>
            <person name="Ning X."/>
            <person name="Lin Y."/>
            <person name="Zhao L."/>
            <person name="Xing Q."/>
            <person name="Dou J."/>
            <person name="Li Y."/>
            <person name="Mao J."/>
            <person name="Guo H."/>
            <person name="Dou H."/>
            <person name="Li T."/>
            <person name="Mu C."/>
            <person name="Jiang W."/>
            <person name="Fu Q."/>
            <person name="Fu X."/>
            <person name="Miao Y."/>
            <person name="Liu J."/>
            <person name="Yu Q."/>
            <person name="Li R."/>
            <person name="Liao H."/>
            <person name="Li X."/>
            <person name="Kong Y."/>
            <person name="Jiang Z."/>
            <person name="Chourrout D."/>
            <person name="Li R."/>
            <person name="Bao Z."/>
        </authorList>
    </citation>
    <scope>NUCLEOTIDE SEQUENCE [LARGE SCALE GENOMIC DNA]</scope>
    <source>
        <strain evidence="1 2">PY_sf001</strain>
    </source>
</reference>
<organism evidence="1 2">
    <name type="scientific">Mizuhopecten yessoensis</name>
    <name type="common">Japanese scallop</name>
    <name type="synonym">Patinopecten yessoensis</name>
    <dbReference type="NCBI Taxonomy" id="6573"/>
    <lineage>
        <taxon>Eukaryota</taxon>
        <taxon>Metazoa</taxon>
        <taxon>Spiralia</taxon>
        <taxon>Lophotrochozoa</taxon>
        <taxon>Mollusca</taxon>
        <taxon>Bivalvia</taxon>
        <taxon>Autobranchia</taxon>
        <taxon>Pteriomorphia</taxon>
        <taxon>Pectinida</taxon>
        <taxon>Pectinoidea</taxon>
        <taxon>Pectinidae</taxon>
        <taxon>Mizuhopecten</taxon>
    </lineage>
</organism>
<dbReference type="EMBL" id="NEDP02003316">
    <property type="protein sequence ID" value="OWF49003.1"/>
    <property type="molecule type" value="Genomic_DNA"/>
</dbReference>
<proteinExistence type="predicted"/>
<keyword evidence="2" id="KW-1185">Reference proteome</keyword>
<gene>
    <name evidence="1" type="ORF">KP79_PYT06960</name>
</gene>
<comment type="caution">
    <text evidence="1">The sequence shown here is derived from an EMBL/GenBank/DDBJ whole genome shotgun (WGS) entry which is preliminary data.</text>
</comment>
<name>A0A210QJS1_MIZYE</name>